<dbReference type="EMBL" id="CP011409">
    <property type="protein sequence ID" value="AKZ65135.1"/>
    <property type="molecule type" value="Genomic_DNA"/>
</dbReference>
<dbReference type="InterPro" id="IPR013830">
    <property type="entry name" value="SGNH_hydro"/>
</dbReference>
<evidence type="ECO:0000259" key="1">
    <source>
        <dbReference type="Pfam" id="PF13472"/>
    </source>
</evidence>
<gene>
    <name evidence="2" type="ORF">F506_03790</name>
</gene>
<evidence type="ECO:0000313" key="3">
    <source>
        <dbReference type="Proteomes" id="UP000063429"/>
    </source>
</evidence>
<dbReference type="SUPFAM" id="SSF52266">
    <property type="entry name" value="SGNH hydrolase"/>
    <property type="match status" value="1"/>
</dbReference>
<protein>
    <submittedName>
        <fullName evidence="2">Lysophospholipase</fullName>
    </submittedName>
</protein>
<dbReference type="InterPro" id="IPR036514">
    <property type="entry name" value="SGNH_hydro_sf"/>
</dbReference>
<name>A0ABN4I240_9BURK</name>
<accession>A0ABN4I240</accession>
<organism evidence="2 3">
    <name type="scientific">Herbaspirillum hiltneri N3</name>
    <dbReference type="NCBI Taxonomy" id="1262470"/>
    <lineage>
        <taxon>Bacteria</taxon>
        <taxon>Pseudomonadati</taxon>
        <taxon>Pseudomonadota</taxon>
        <taxon>Betaproteobacteria</taxon>
        <taxon>Burkholderiales</taxon>
        <taxon>Oxalobacteraceae</taxon>
        <taxon>Herbaspirillum</taxon>
    </lineage>
</organism>
<feature type="domain" description="SGNH hydrolase-type esterase" evidence="1">
    <location>
        <begin position="50"/>
        <end position="231"/>
    </location>
</feature>
<evidence type="ECO:0000313" key="2">
    <source>
        <dbReference type="EMBL" id="AKZ65135.1"/>
    </source>
</evidence>
<dbReference type="Proteomes" id="UP000063429">
    <property type="component" value="Chromosome"/>
</dbReference>
<dbReference type="Pfam" id="PF13472">
    <property type="entry name" value="Lipase_GDSL_2"/>
    <property type="match status" value="1"/>
</dbReference>
<dbReference type="Gene3D" id="3.40.50.1110">
    <property type="entry name" value="SGNH hydrolase"/>
    <property type="match status" value="1"/>
</dbReference>
<proteinExistence type="predicted"/>
<reference evidence="3" key="1">
    <citation type="journal article" date="2015" name="Genome Announc.">
        <title>Complete Genome Sequence of Herbaspirillum hiltneri N3 (DSM 17495), Isolated from Surface-Sterilized Wheat Roots.</title>
        <authorList>
            <person name="Guizelini D."/>
            <person name="Saizaki P.M."/>
            <person name="Coimbra N.A."/>
            <person name="Weiss V.A."/>
            <person name="Faoro H."/>
            <person name="Sfeir M.Z."/>
            <person name="Baura V.A."/>
            <person name="Monteiro R.A."/>
            <person name="Chubatsu L.S."/>
            <person name="Souza E.M."/>
            <person name="Cruz L.M."/>
            <person name="Pedrosa F.O."/>
            <person name="Raittz R.T."/>
            <person name="Marchaukoski J.N."/>
            <person name="Steffens M.B."/>
        </authorList>
    </citation>
    <scope>NUCLEOTIDE SEQUENCE [LARGE SCALE GENOMIC DNA]</scope>
    <source>
        <strain evidence="3">N3</strain>
    </source>
</reference>
<keyword evidence="3" id="KW-1185">Reference proteome</keyword>
<sequence length="248" mass="26914">MLALPLLPWLLVQGKRTRRITPRLPEADGAREGWCTPADADDAAPVVLIAIGESPVAGVGVECQEQAVTAQFARELADALQRPVRWCAFGKNGATVADARQDLLPQLAQMAMPQERELRIVLVAFGVNDSTAFHSTGRYRRDLEALTRALQQQLSPRLLIISGAPPLHLFPALPQPLRQVLGMKAAALSRTAQQLASALQRAIYVPVRSDARDRSLMARDGYHPSAAGARLWAQQLAQATVAGLRTLK</sequence>
<dbReference type="CDD" id="cd01836">
    <property type="entry name" value="FeeA_FeeB_like"/>
    <property type="match status" value="1"/>
</dbReference>